<gene>
    <name evidence="1" type="ORF">MCOR_161</name>
</gene>
<evidence type="ECO:0000313" key="1">
    <source>
        <dbReference type="EMBL" id="CAC5355443.1"/>
    </source>
</evidence>
<protein>
    <recommendedName>
        <fullName evidence="3">Mab-21-like nucleotidyltransferase domain-containing protein</fullName>
    </recommendedName>
</protein>
<reference evidence="1 2" key="1">
    <citation type="submission" date="2020-06" db="EMBL/GenBank/DDBJ databases">
        <authorList>
            <person name="Li R."/>
            <person name="Bekaert M."/>
        </authorList>
    </citation>
    <scope>NUCLEOTIDE SEQUENCE [LARGE SCALE GENOMIC DNA]</scope>
    <source>
        <strain evidence="2">wild</strain>
    </source>
</reference>
<keyword evidence="2" id="KW-1185">Reference proteome</keyword>
<evidence type="ECO:0000313" key="2">
    <source>
        <dbReference type="Proteomes" id="UP000507470"/>
    </source>
</evidence>
<dbReference type="AlphaFoldDB" id="A0A6J7ZVA8"/>
<evidence type="ECO:0008006" key="3">
    <source>
        <dbReference type="Google" id="ProtNLM"/>
    </source>
</evidence>
<dbReference type="OrthoDB" id="10517719at2759"/>
<dbReference type="Proteomes" id="UP000507470">
    <property type="component" value="Unassembled WGS sequence"/>
</dbReference>
<organism evidence="1 2">
    <name type="scientific">Mytilus coruscus</name>
    <name type="common">Sea mussel</name>
    <dbReference type="NCBI Taxonomy" id="42192"/>
    <lineage>
        <taxon>Eukaryota</taxon>
        <taxon>Metazoa</taxon>
        <taxon>Spiralia</taxon>
        <taxon>Lophotrochozoa</taxon>
        <taxon>Mollusca</taxon>
        <taxon>Bivalvia</taxon>
        <taxon>Autobranchia</taxon>
        <taxon>Pteriomorphia</taxon>
        <taxon>Mytilida</taxon>
        <taxon>Mytiloidea</taxon>
        <taxon>Mytilidae</taxon>
        <taxon>Mytilinae</taxon>
        <taxon>Mytilus</taxon>
    </lineage>
</organism>
<dbReference type="EMBL" id="CACVKT020000048">
    <property type="protein sequence ID" value="CAC5355443.1"/>
    <property type="molecule type" value="Genomic_DNA"/>
</dbReference>
<accession>A0A6J7ZVA8</accession>
<sequence>MDVKPISEQLSSVLNACGIVLPLVNLRQKTIKYGDTIWNILQSIERINPEEKTVGSTAEGLDLTSSDIDVISIVECKVWDHLNEAENFKSSAPSFEILRIPDLAHPGYSKLSVSKCGEGLIDYLVPHGRNHCLKNTINIKTLSKHQKDYPEEVSIHGPALNTRCYPPKDTYSLFREAGSATEINIAISVVDINSDFVACLRGEQWPVEASEWKIRRRSAKWPSQHLFDDVIKSGYYLAGVGSKESKDCEI</sequence>
<proteinExistence type="predicted"/>
<name>A0A6J7ZVA8_MYTCO</name>